<accession>A0A7C5Z4A8</accession>
<proteinExistence type="predicted"/>
<gene>
    <name evidence="2" type="ORF">ENL47_02155</name>
</gene>
<reference evidence="2" key="1">
    <citation type="journal article" date="2020" name="mSystems">
        <title>Genome- and Community-Level Interaction Insights into Carbon Utilization and Element Cycling Functions of Hydrothermarchaeota in Hydrothermal Sediment.</title>
        <authorList>
            <person name="Zhou Z."/>
            <person name="Liu Y."/>
            <person name="Xu W."/>
            <person name="Pan J."/>
            <person name="Luo Z.H."/>
            <person name="Li M."/>
        </authorList>
    </citation>
    <scope>NUCLEOTIDE SEQUENCE [LARGE SCALE GENOMIC DNA]</scope>
    <source>
        <strain evidence="2">SpSt-1</strain>
    </source>
</reference>
<name>A0A7C5Z4A8_9CREN</name>
<dbReference type="EMBL" id="DRUB01000034">
    <property type="protein sequence ID" value="HHR95636.1"/>
    <property type="molecule type" value="Genomic_DNA"/>
</dbReference>
<evidence type="ECO:0000313" key="2">
    <source>
        <dbReference type="EMBL" id="HHR95636.1"/>
    </source>
</evidence>
<evidence type="ECO:0000256" key="1">
    <source>
        <dbReference type="SAM" id="MobiDB-lite"/>
    </source>
</evidence>
<feature type="region of interest" description="Disordered" evidence="1">
    <location>
        <begin position="1"/>
        <end position="37"/>
    </location>
</feature>
<organism evidence="2">
    <name type="scientific">Ignisphaera aggregans</name>
    <dbReference type="NCBI Taxonomy" id="334771"/>
    <lineage>
        <taxon>Archaea</taxon>
        <taxon>Thermoproteota</taxon>
        <taxon>Thermoprotei</taxon>
        <taxon>Desulfurococcales</taxon>
        <taxon>Desulfurococcaceae</taxon>
        <taxon>Ignisphaera</taxon>
    </lineage>
</organism>
<comment type="caution">
    <text evidence="2">The sequence shown here is derived from an EMBL/GenBank/DDBJ whole genome shotgun (WGS) entry which is preliminary data.</text>
</comment>
<dbReference type="AlphaFoldDB" id="A0A7C5Z4A8"/>
<protein>
    <submittedName>
        <fullName evidence="2">Uncharacterized protein</fullName>
    </submittedName>
</protein>
<feature type="compositionally biased region" description="Basic and acidic residues" evidence="1">
    <location>
        <begin position="15"/>
        <end position="37"/>
    </location>
</feature>
<sequence>MRKQEREGSSATSTSRREDRYPRHRERYEGYRRDEKTSMETPRPIGVMCNTLCPLFKCSKRSLIVKLINGKPTSYCNWVNDVCIGYKCQYAMCVSRYLLPDGKCLSVIKTESKSEDEFMKDLENRRSDASLKNILSRRGIRKDLGIEDF</sequence>